<keyword evidence="4" id="KW-1185">Reference proteome</keyword>
<accession>M3VH18</accession>
<evidence type="ECO:0000256" key="1">
    <source>
        <dbReference type="ARBA" id="ARBA00022801"/>
    </source>
</evidence>
<reference evidence="3 4" key="1">
    <citation type="submission" date="2013-02" db="EMBL/GenBank/DDBJ databases">
        <title>Whole genome shotgun sequence of Gordonia malaquae NBRC 108250.</title>
        <authorList>
            <person name="Yoshida I."/>
            <person name="Hosoyama A."/>
            <person name="Tsuchikane K."/>
            <person name="Ando Y."/>
            <person name="Baba S."/>
            <person name="Ohji S."/>
            <person name="Hamada M."/>
            <person name="Tamura T."/>
            <person name="Yamazoe A."/>
            <person name="Yamazaki S."/>
            <person name="Fujita N."/>
        </authorList>
    </citation>
    <scope>NUCLEOTIDE SEQUENCE [LARGE SCALE GENOMIC DNA]</scope>
    <source>
        <strain evidence="3 4">NBRC 108250</strain>
    </source>
</reference>
<evidence type="ECO:0000259" key="2">
    <source>
        <dbReference type="Pfam" id="PF12697"/>
    </source>
</evidence>
<organism evidence="3 4">
    <name type="scientific">Gordonia malaquae NBRC 108250</name>
    <dbReference type="NCBI Taxonomy" id="1223542"/>
    <lineage>
        <taxon>Bacteria</taxon>
        <taxon>Bacillati</taxon>
        <taxon>Actinomycetota</taxon>
        <taxon>Actinomycetes</taxon>
        <taxon>Mycobacteriales</taxon>
        <taxon>Gordoniaceae</taxon>
        <taxon>Gordonia</taxon>
    </lineage>
</organism>
<dbReference type="Pfam" id="PF12697">
    <property type="entry name" value="Abhydrolase_6"/>
    <property type="match status" value="1"/>
</dbReference>
<dbReference type="AlphaFoldDB" id="M3VH18"/>
<protein>
    <submittedName>
        <fullName evidence="3">Putative hydrolase</fullName>
    </submittedName>
</protein>
<sequence length="267" mass="28724">MSSTSDRLPVVLLHGWPVTQDHWRHLSPRLADAGFAPTAISLPGLGVPATGVSSFRKAHLAARLREELTRRGVTRFALVAHDWGATVALLLAAAAPDSVVCLVVEEEIAPGVDVEIPEPGAAHYPSWHGPFNRVPGLADTLVPGREDAYYGTFLSESAGPEGLDELVLRSYIDAYRTEGVLEAGLGYYRTRDDDVADINALRFDPVAVPVLAVGGRYAMGSAVAQGLRPLATDVGSIVLDRSGHYPVEQEPEQTVRAVVGFLEHHRR</sequence>
<dbReference type="OrthoDB" id="4654311at2"/>
<proteinExistence type="predicted"/>
<dbReference type="InterPro" id="IPR000073">
    <property type="entry name" value="AB_hydrolase_1"/>
</dbReference>
<name>M3VH18_GORML</name>
<dbReference type="InterPro" id="IPR029058">
    <property type="entry name" value="AB_hydrolase_fold"/>
</dbReference>
<comment type="caution">
    <text evidence="3">The sequence shown here is derived from an EMBL/GenBank/DDBJ whole genome shotgun (WGS) entry which is preliminary data.</text>
</comment>
<evidence type="ECO:0000313" key="3">
    <source>
        <dbReference type="EMBL" id="GAC81524.1"/>
    </source>
</evidence>
<dbReference type="PANTHER" id="PTHR43329">
    <property type="entry name" value="EPOXIDE HYDROLASE"/>
    <property type="match status" value="1"/>
</dbReference>
<dbReference type="STRING" id="410332.SAMN04488550_0130"/>
<dbReference type="GO" id="GO:0016787">
    <property type="term" value="F:hydrolase activity"/>
    <property type="evidence" value="ECO:0007669"/>
    <property type="project" value="UniProtKB-KW"/>
</dbReference>
<keyword evidence="1 3" id="KW-0378">Hydrolase</keyword>
<dbReference type="InterPro" id="IPR000639">
    <property type="entry name" value="Epox_hydrolase-like"/>
</dbReference>
<feature type="domain" description="AB hydrolase-1" evidence="2">
    <location>
        <begin position="10"/>
        <end position="257"/>
    </location>
</feature>
<evidence type="ECO:0000313" key="4">
    <source>
        <dbReference type="Proteomes" id="UP000035009"/>
    </source>
</evidence>
<gene>
    <name evidence="3" type="ORF">GM1_036_00240</name>
</gene>
<dbReference type="EMBL" id="BAOP01000036">
    <property type="protein sequence ID" value="GAC81524.1"/>
    <property type="molecule type" value="Genomic_DNA"/>
</dbReference>
<dbReference type="Gene3D" id="3.40.50.1820">
    <property type="entry name" value="alpha/beta hydrolase"/>
    <property type="match status" value="1"/>
</dbReference>
<dbReference type="RefSeq" id="WP_008381347.1">
    <property type="nucleotide sequence ID" value="NZ_BAOP01000036.1"/>
</dbReference>
<dbReference type="SUPFAM" id="SSF53474">
    <property type="entry name" value="alpha/beta-Hydrolases"/>
    <property type="match status" value="1"/>
</dbReference>
<dbReference type="eggNOG" id="COG0596">
    <property type="taxonomic scope" value="Bacteria"/>
</dbReference>
<dbReference type="Proteomes" id="UP000035009">
    <property type="component" value="Unassembled WGS sequence"/>
</dbReference>
<dbReference type="PRINTS" id="PR00412">
    <property type="entry name" value="EPOXHYDRLASE"/>
</dbReference>